<dbReference type="InterPro" id="IPR007730">
    <property type="entry name" value="SPOR-like_dom"/>
</dbReference>
<protein>
    <submittedName>
        <fullName evidence="3">Sporulation related domain-containing protein</fullName>
    </submittedName>
</protein>
<feature type="compositionally biased region" description="Basic and acidic residues" evidence="1">
    <location>
        <begin position="1"/>
        <end position="26"/>
    </location>
</feature>
<evidence type="ECO:0000256" key="1">
    <source>
        <dbReference type="SAM" id="MobiDB-lite"/>
    </source>
</evidence>
<reference evidence="3 4" key="1">
    <citation type="submission" date="2016-10" db="EMBL/GenBank/DDBJ databases">
        <authorList>
            <person name="de Groot N.N."/>
        </authorList>
    </citation>
    <scope>NUCLEOTIDE SEQUENCE [LARGE SCALE GENOMIC DNA]</scope>
    <source>
        <strain evidence="3 4">GAS522</strain>
    </source>
</reference>
<evidence type="ECO:0000259" key="2">
    <source>
        <dbReference type="PROSITE" id="PS51724"/>
    </source>
</evidence>
<dbReference type="Proteomes" id="UP000183208">
    <property type="component" value="Unassembled WGS sequence"/>
</dbReference>
<feature type="compositionally biased region" description="Basic and acidic residues" evidence="1">
    <location>
        <begin position="263"/>
        <end position="273"/>
    </location>
</feature>
<dbReference type="RefSeq" id="WP_074830223.1">
    <property type="nucleotide sequence ID" value="NZ_FNTI01000001.1"/>
</dbReference>
<dbReference type="PROSITE" id="PS51724">
    <property type="entry name" value="SPOR"/>
    <property type="match status" value="1"/>
</dbReference>
<feature type="compositionally biased region" description="Low complexity" evidence="1">
    <location>
        <begin position="296"/>
        <end position="305"/>
    </location>
</feature>
<name>A0A1M7J8I2_9BRAD</name>
<gene>
    <name evidence="3" type="ORF">SAMN05444171_7692</name>
</gene>
<dbReference type="GO" id="GO:0042834">
    <property type="term" value="F:peptidoglycan binding"/>
    <property type="evidence" value="ECO:0007669"/>
    <property type="project" value="InterPro"/>
</dbReference>
<dbReference type="Pfam" id="PF05036">
    <property type="entry name" value="SPOR"/>
    <property type="match status" value="1"/>
</dbReference>
<proteinExistence type="predicted"/>
<organism evidence="3 4">
    <name type="scientific">Bradyrhizobium lablabi</name>
    <dbReference type="NCBI Taxonomy" id="722472"/>
    <lineage>
        <taxon>Bacteria</taxon>
        <taxon>Pseudomonadati</taxon>
        <taxon>Pseudomonadota</taxon>
        <taxon>Alphaproteobacteria</taxon>
        <taxon>Hyphomicrobiales</taxon>
        <taxon>Nitrobacteraceae</taxon>
        <taxon>Bradyrhizobium</taxon>
    </lineage>
</organism>
<dbReference type="SUPFAM" id="SSF110997">
    <property type="entry name" value="Sporulation related repeat"/>
    <property type="match status" value="1"/>
</dbReference>
<feature type="compositionally biased region" description="Low complexity" evidence="1">
    <location>
        <begin position="116"/>
        <end position="126"/>
    </location>
</feature>
<sequence length="493" mass="51736">MADRYPDRPFPAPDHDRGGDIRRVENDPLAELARLIGQTDPFGTAGASKAPPHPLQSRANPRPQPYIPADEDERAAPMPPPWMQRARQEAPPPAEDYADEEPEYEPAPVHPLHRYAAQQPAAPAQDYQKDYQQDYQEEQHYADEEPPADPARYDDALYGQIESGEQEYQRDPAYPDDPYAYQSEYEEPAEPKRRSSGLVTVAAVLALAVVGTGAAFAYRTYVGSPRSGEPPIIKADNSPTKIVPAPADSASGKTPDRMLPGDGGEKLVSREETPVDVNSRAGGPRVVFPPLNQNGSPPAVASVSPSTPPPATAANGTMPNSEPRKIKTLAVKGDAAENGGAPATVAAPAAKPAARTATAPVTPPAAHNPSSANASAPLSLAPGGAQPDPAATRTAATNPVQAAPAPAPAAGGGYVVQISSQKSEADAQASFRALQGKFPAVLGSRSPLIKRADLGEKGVYYRAMVGPFGSPDEASQFCGNLKTAGGQCVVQRN</sequence>
<feature type="compositionally biased region" description="Basic and acidic residues" evidence="1">
    <location>
        <begin position="127"/>
        <end position="143"/>
    </location>
</feature>
<dbReference type="EMBL" id="FNTI01000001">
    <property type="protein sequence ID" value="SEE48623.1"/>
    <property type="molecule type" value="Genomic_DNA"/>
</dbReference>
<feature type="domain" description="SPOR" evidence="2">
    <location>
        <begin position="408"/>
        <end position="493"/>
    </location>
</feature>
<dbReference type="OrthoDB" id="7338235at2"/>
<dbReference type="AlphaFoldDB" id="A0A1M7J8I2"/>
<dbReference type="InterPro" id="IPR036680">
    <property type="entry name" value="SPOR-like_sf"/>
</dbReference>
<evidence type="ECO:0000313" key="3">
    <source>
        <dbReference type="EMBL" id="SEE48623.1"/>
    </source>
</evidence>
<dbReference type="Gene3D" id="3.30.70.1070">
    <property type="entry name" value="Sporulation related repeat"/>
    <property type="match status" value="1"/>
</dbReference>
<evidence type="ECO:0000313" key="4">
    <source>
        <dbReference type="Proteomes" id="UP000183208"/>
    </source>
</evidence>
<feature type="region of interest" description="Disordered" evidence="1">
    <location>
        <begin position="222"/>
        <end position="409"/>
    </location>
</feature>
<feature type="compositionally biased region" description="Low complexity" evidence="1">
    <location>
        <begin position="341"/>
        <end position="382"/>
    </location>
</feature>
<feature type="region of interest" description="Disordered" evidence="1">
    <location>
        <begin position="1"/>
        <end position="196"/>
    </location>
</feature>
<accession>A0A1M7J8I2</accession>